<keyword evidence="3" id="KW-1185">Reference proteome</keyword>
<protein>
    <submittedName>
        <fullName evidence="2">YozE family protein</fullName>
    </submittedName>
</protein>
<dbReference type="Gene3D" id="1.10.150.260">
    <property type="entry name" value="YozE SAM-like"/>
    <property type="match status" value="1"/>
</dbReference>
<evidence type="ECO:0000313" key="3">
    <source>
        <dbReference type="Proteomes" id="UP001333996"/>
    </source>
</evidence>
<organism evidence="2 3">
    <name type="scientific">Streptomyces chiangmaiensis</name>
    <dbReference type="NCBI Taxonomy" id="766497"/>
    <lineage>
        <taxon>Bacteria</taxon>
        <taxon>Bacillati</taxon>
        <taxon>Actinomycetota</taxon>
        <taxon>Actinomycetes</taxon>
        <taxon>Kitasatosporales</taxon>
        <taxon>Streptomycetaceae</taxon>
        <taxon>Streptomyces</taxon>
    </lineage>
</organism>
<dbReference type="EMBL" id="JAYWVC010000035">
    <property type="protein sequence ID" value="MED7823050.1"/>
    <property type="molecule type" value="Genomic_DNA"/>
</dbReference>
<dbReference type="RefSeq" id="WP_329507475.1">
    <property type="nucleotide sequence ID" value="NZ_BAAAYZ010000236.1"/>
</dbReference>
<accession>A0ABU7FFZ1</accession>
<proteinExistence type="predicted"/>
<sequence>MNDTGDFTRWLKGHVEELNPLGSLARSIANDPQWPAAADIDTCRAYLESRGAAPELIDTLREAWAEFQFLRR</sequence>
<dbReference type="Proteomes" id="UP001333996">
    <property type="component" value="Unassembled WGS sequence"/>
</dbReference>
<evidence type="ECO:0000259" key="1">
    <source>
        <dbReference type="Pfam" id="PF06855"/>
    </source>
</evidence>
<comment type="caution">
    <text evidence="2">The sequence shown here is derived from an EMBL/GenBank/DDBJ whole genome shotgun (WGS) entry which is preliminary data.</text>
</comment>
<evidence type="ECO:0000313" key="2">
    <source>
        <dbReference type="EMBL" id="MED7823050.1"/>
    </source>
</evidence>
<name>A0ABU7FFZ1_9ACTN</name>
<dbReference type="Pfam" id="PF06855">
    <property type="entry name" value="YozE_SAM_like"/>
    <property type="match status" value="1"/>
</dbReference>
<gene>
    <name evidence="2" type="ORF">VXC91_13915</name>
</gene>
<reference evidence="2" key="1">
    <citation type="submission" date="2024-01" db="EMBL/GenBank/DDBJ databases">
        <title>First draft genome sequence data of TA4-1, the type strain of Gram-positive actinobacterium Streptomyces chiangmaiensis.</title>
        <authorList>
            <person name="Yasawong M."/>
            <person name="Nantapong N."/>
        </authorList>
    </citation>
    <scope>NUCLEOTIDE SEQUENCE</scope>
    <source>
        <strain evidence="2">TA4-1</strain>
    </source>
</reference>
<dbReference type="InterPro" id="IPR036806">
    <property type="entry name" value="YozE_SAM-like_sf"/>
</dbReference>
<dbReference type="InterPro" id="IPR023089">
    <property type="entry name" value="YozE_SAM-like"/>
</dbReference>
<feature type="domain" description="YozE SAM-like" evidence="1">
    <location>
        <begin position="7"/>
        <end position="68"/>
    </location>
</feature>
<dbReference type="SUPFAM" id="SSF140652">
    <property type="entry name" value="YozE-like"/>
    <property type="match status" value="1"/>
</dbReference>